<dbReference type="RefSeq" id="WP_055238393.1">
    <property type="nucleotide sequence ID" value="NZ_CYXM01000011.1"/>
</dbReference>
<sequence>MVDTDIRPAYVDVAEVCRDWGCSRSKGYAIIKQLSGQMKSENPRLLTMSGKINRIYYEEACMKR</sequence>
<organism evidence="1 2">
    <name type="scientific">Agathobacter rectalis</name>
    <dbReference type="NCBI Taxonomy" id="39491"/>
    <lineage>
        <taxon>Bacteria</taxon>
        <taxon>Bacillati</taxon>
        <taxon>Bacillota</taxon>
        <taxon>Clostridia</taxon>
        <taxon>Lachnospirales</taxon>
        <taxon>Lachnospiraceae</taxon>
        <taxon>Agathobacter</taxon>
    </lineage>
</organism>
<dbReference type="EMBL" id="CYXM01000011">
    <property type="protein sequence ID" value="CUN18321.1"/>
    <property type="molecule type" value="Genomic_DNA"/>
</dbReference>
<evidence type="ECO:0008006" key="3">
    <source>
        <dbReference type="Google" id="ProtNLM"/>
    </source>
</evidence>
<dbReference type="Proteomes" id="UP000095673">
    <property type="component" value="Unassembled WGS sequence"/>
</dbReference>
<name>A0A173UTG0_9FIRM</name>
<dbReference type="AlphaFoldDB" id="A0A173UTG0"/>
<protein>
    <recommendedName>
        <fullName evidence="3">DNA-binding protein</fullName>
    </recommendedName>
</protein>
<proteinExistence type="predicted"/>
<gene>
    <name evidence="1" type="ORF">ERS852580_02397</name>
</gene>
<accession>A0A173UTG0</accession>
<reference evidence="1 2" key="1">
    <citation type="submission" date="2015-09" db="EMBL/GenBank/DDBJ databases">
        <authorList>
            <consortium name="Pathogen Informatics"/>
        </authorList>
    </citation>
    <scope>NUCLEOTIDE SEQUENCE [LARGE SCALE GENOMIC DNA]</scope>
    <source>
        <strain evidence="1 2">2789STDY5834968</strain>
    </source>
</reference>
<evidence type="ECO:0000313" key="2">
    <source>
        <dbReference type="Proteomes" id="UP000095673"/>
    </source>
</evidence>
<evidence type="ECO:0000313" key="1">
    <source>
        <dbReference type="EMBL" id="CUN18321.1"/>
    </source>
</evidence>